<evidence type="ECO:0000256" key="6">
    <source>
        <dbReference type="PROSITE-ProRule" id="PRU10007"/>
    </source>
</evidence>
<evidence type="ECO:0000313" key="10">
    <source>
        <dbReference type="Proteomes" id="UP000185183"/>
    </source>
</evidence>
<evidence type="ECO:0000259" key="8">
    <source>
        <dbReference type="Pfam" id="PF00171"/>
    </source>
</evidence>
<dbReference type="InterPro" id="IPR016162">
    <property type="entry name" value="Ald_DH_N"/>
</dbReference>
<accession>A0A9Q7SBU8</accession>
<dbReference type="InterPro" id="IPR016161">
    <property type="entry name" value="Ald_DH/histidinol_DH"/>
</dbReference>
<dbReference type="Pfam" id="PF00171">
    <property type="entry name" value="Aldedh"/>
    <property type="match status" value="1"/>
</dbReference>
<evidence type="ECO:0000256" key="5">
    <source>
        <dbReference type="PIRSR" id="PIRSR036492-1"/>
    </source>
</evidence>
<dbReference type="PIRSF" id="PIRSF036492">
    <property type="entry name" value="ALDH"/>
    <property type="match status" value="1"/>
</dbReference>
<evidence type="ECO:0000256" key="2">
    <source>
        <dbReference type="ARBA" id="ARBA00023002"/>
    </source>
</evidence>
<dbReference type="RefSeq" id="WP_074319978.1">
    <property type="nucleotide sequence ID" value="NZ_CP065265.1"/>
</dbReference>
<dbReference type="PANTHER" id="PTHR43570">
    <property type="entry name" value="ALDEHYDE DEHYDROGENASE"/>
    <property type="match status" value="1"/>
</dbReference>
<comment type="similarity">
    <text evidence="1 4 7">Belongs to the aldehyde dehydrogenase family.</text>
</comment>
<dbReference type="InterPro" id="IPR029510">
    <property type="entry name" value="Ald_DH_CS_GLU"/>
</dbReference>
<evidence type="ECO:0000256" key="4">
    <source>
        <dbReference type="PIRNR" id="PIRNR036492"/>
    </source>
</evidence>
<dbReference type="Gene3D" id="3.40.605.10">
    <property type="entry name" value="Aldehyde Dehydrogenase, Chain A, domain 1"/>
    <property type="match status" value="1"/>
</dbReference>
<dbReference type="GO" id="GO:0004029">
    <property type="term" value="F:aldehyde dehydrogenase (NAD+) activity"/>
    <property type="evidence" value="ECO:0007669"/>
    <property type="project" value="TreeGrafter"/>
</dbReference>
<evidence type="ECO:0000256" key="7">
    <source>
        <dbReference type="RuleBase" id="RU003345"/>
    </source>
</evidence>
<dbReference type="GO" id="GO:0005737">
    <property type="term" value="C:cytoplasm"/>
    <property type="evidence" value="ECO:0007669"/>
    <property type="project" value="TreeGrafter"/>
</dbReference>
<proteinExistence type="inferred from homology"/>
<dbReference type="GO" id="GO:0006081">
    <property type="term" value="P:aldehyde metabolic process"/>
    <property type="evidence" value="ECO:0007669"/>
    <property type="project" value="InterPro"/>
</dbReference>
<dbReference type="SUPFAM" id="SSF53720">
    <property type="entry name" value="ALDH-like"/>
    <property type="match status" value="1"/>
</dbReference>
<dbReference type="Gene3D" id="3.40.309.10">
    <property type="entry name" value="Aldehyde Dehydrogenase, Chain A, domain 2"/>
    <property type="match status" value="1"/>
</dbReference>
<dbReference type="PANTHER" id="PTHR43570:SF20">
    <property type="entry name" value="ALDEHYDE DEHYDROGENASE ALDX-RELATED"/>
    <property type="match status" value="1"/>
</dbReference>
<reference evidence="9 10" key="1">
    <citation type="submission" date="2016-11" db="EMBL/GenBank/DDBJ databases">
        <authorList>
            <consortium name="Pathogen Informatics"/>
        </authorList>
    </citation>
    <scope>NUCLEOTIDE SEQUENCE [LARGE SCALE GENOMIC DNA]</scope>
    <source>
        <strain evidence="9 10">968</strain>
    </source>
</reference>
<evidence type="ECO:0000313" key="9">
    <source>
        <dbReference type="EMBL" id="SHW98505.1"/>
    </source>
</evidence>
<gene>
    <name evidence="9" type="primary">calB_1</name>
    <name evidence="9" type="ORF">SAMEA2275694_01135</name>
</gene>
<evidence type="ECO:0000256" key="3">
    <source>
        <dbReference type="ARBA" id="ARBA00023027"/>
    </source>
</evidence>
<evidence type="ECO:0000256" key="1">
    <source>
        <dbReference type="ARBA" id="ARBA00009986"/>
    </source>
</evidence>
<dbReference type="AlphaFoldDB" id="A0A9Q7SBU8"/>
<sequence length="488" mass="53011">MTTLEHKPHTAVSFRAARDLESLLAAQKAAFRAEGPVSVEVRRDRLRRLQSALAGHAGQLATAISDDFGSRPRALSLSGDIGYTIGEIAELRAFLPRWVKTESPRRLLRLIGMKEEIRHDPLGVVGVAGPWNFPIQLCVAPAAGAIAAGNRVMIRPSSMTRRTGDILAEAISEYFDPAEVAVVTADYGPGSAFSKLAFDSFFFTGSPEVGREVARDCAANLVPVSLELGGKNPVVVDRDADITRMARRIAAAKMLNSGQVCLSLDYAFVPRSQVPAFVAEVLATWTKMFPAIQDSPDYTSIINDTNFDRIVGHIEDARAKGATVHQVIPPRENLPDRRSRKIPPTILTGLAPGMTVETDEIFGPVLSVYGYDDIEEAIGFIGDRDSPLALYWYGPDNQRKRSLIDRTRSGAICANEFMPHMAPGGGMPFGGVGTSGYGHYHGKYSIDTFTHARAHVTYSGRVGFSGFMRPSYMSKTTGLSAALLRKLQ</sequence>
<name>A0A9Q7SBU8_9MYCO</name>
<feature type="active site" evidence="5 6">
    <location>
        <position position="227"/>
    </location>
</feature>
<feature type="domain" description="Aldehyde dehydrogenase" evidence="8">
    <location>
        <begin position="12"/>
        <end position="453"/>
    </location>
</feature>
<dbReference type="EMBL" id="FSFA01000001">
    <property type="protein sequence ID" value="SHW98505.1"/>
    <property type="molecule type" value="Genomic_DNA"/>
</dbReference>
<comment type="caution">
    <text evidence="9">The sequence shown here is derived from an EMBL/GenBank/DDBJ whole genome shotgun (WGS) entry which is preliminary data.</text>
</comment>
<organism evidence="9 10">
    <name type="scientific">Mycobacteroides abscessus subsp. bolletii</name>
    <dbReference type="NCBI Taxonomy" id="319705"/>
    <lineage>
        <taxon>Bacteria</taxon>
        <taxon>Bacillati</taxon>
        <taxon>Actinomycetota</taxon>
        <taxon>Actinomycetes</taxon>
        <taxon>Mycobacteriales</taxon>
        <taxon>Mycobacteriaceae</taxon>
        <taxon>Mycobacteroides</taxon>
        <taxon>Mycobacteroides abscessus</taxon>
    </lineage>
</organism>
<dbReference type="InterPro" id="IPR016163">
    <property type="entry name" value="Ald_DH_C"/>
</dbReference>
<dbReference type="InterPro" id="IPR012394">
    <property type="entry name" value="Aldehyde_DH_NAD(P)"/>
</dbReference>
<dbReference type="PROSITE" id="PS00687">
    <property type="entry name" value="ALDEHYDE_DEHYDR_GLU"/>
    <property type="match status" value="1"/>
</dbReference>
<dbReference type="Proteomes" id="UP000185183">
    <property type="component" value="Unassembled WGS sequence"/>
</dbReference>
<feature type="active site" evidence="5">
    <location>
        <position position="261"/>
    </location>
</feature>
<keyword evidence="3" id="KW-0520">NAD</keyword>
<protein>
    <recommendedName>
        <fullName evidence="4">Aldehyde dehydrogenase</fullName>
    </recommendedName>
</protein>
<keyword evidence="2 4" id="KW-0560">Oxidoreductase</keyword>
<dbReference type="InterPro" id="IPR015590">
    <property type="entry name" value="Aldehyde_DH_dom"/>
</dbReference>